<name>A0A9P1GCX5_9DINO</name>
<dbReference type="EMBL" id="CAMXCT020004524">
    <property type="protein sequence ID" value="CAL1162806.1"/>
    <property type="molecule type" value="Genomic_DNA"/>
</dbReference>
<proteinExistence type="predicted"/>
<organism evidence="2">
    <name type="scientific">Cladocopium goreaui</name>
    <dbReference type="NCBI Taxonomy" id="2562237"/>
    <lineage>
        <taxon>Eukaryota</taxon>
        <taxon>Sar</taxon>
        <taxon>Alveolata</taxon>
        <taxon>Dinophyceae</taxon>
        <taxon>Suessiales</taxon>
        <taxon>Symbiodiniaceae</taxon>
        <taxon>Cladocopium</taxon>
    </lineage>
</organism>
<dbReference type="AlphaFoldDB" id="A0A9P1GCX5"/>
<protein>
    <submittedName>
        <fullName evidence="4">Apple domain-containing protein</fullName>
    </submittedName>
</protein>
<dbReference type="Proteomes" id="UP001152797">
    <property type="component" value="Unassembled WGS sequence"/>
</dbReference>
<evidence type="ECO:0000313" key="5">
    <source>
        <dbReference type="Proteomes" id="UP001152797"/>
    </source>
</evidence>
<evidence type="ECO:0000313" key="2">
    <source>
        <dbReference type="EMBL" id="CAI4009431.1"/>
    </source>
</evidence>
<gene>
    <name evidence="2" type="ORF">C1SCF055_LOCUS34791</name>
</gene>
<dbReference type="OrthoDB" id="423639at2759"/>
<evidence type="ECO:0000256" key="1">
    <source>
        <dbReference type="SAM" id="MobiDB-lite"/>
    </source>
</evidence>
<dbReference type="EMBL" id="CAMXCT010004524">
    <property type="protein sequence ID" value="CAI4009431.1"/>
    <property type="molecule type" value="Genomic_DNA"/>
</dbReference>
<sequence>MAAIAAMALRPSTPSQLSPPHHGLAVQRGPAAKSRTRGAMLRFAAVFCGIVSARSFTATKAVGTDRASRTASTATEAGDGRKVQIKAEKVKEVKLQDAEMKIMDDLMRKEAVNILAAGAERTEEVKGAKGLWYAYMKPTRMGTWKNQARLKCKLELAKSGAVNVEVVEIEVGSWDRDLQKFIYEKFAEESFSLNWMNSLTWKEKGNDLYLLHTSRGDMELLLPWWFPLPDAVVKATFQAGIRYMISDGQAKISEAVTKRYQQAAGRPST</sequence>
<evidence type="ECO:0000313" key="3">
    <source>
        <dbReference type="EMBL" id="CAL1162806.1"/>
    </source>
</evidence>
<evidence type="ECO:0000313" key="4">
    <source>
        <dbReference type="EMBL" id="CAL4796743.1"/>
    </source>
</evidence>
<reference evidence="3" key="2">
    <citation type="submission" date="2024-04" db="EMBL/GenBank/DDBJ databases">
        <authorList>
            <person name="Chen Y."/>
            <person name="Shah S."/>
            <person name="Dougan E. K."/>
            <person name="Thang M."/>
            <person name="Chan C."/>
        </authorList>
    </citation>
    <scope>NUCLEOTIDE SEQUENCE [LARGE SCALE GENOMIC DNA]</scope>
</reference>
<accession>A0A9P1GCX5</accession>
<comment type="caution">
    <text evidence="2">The sequence shown here is derived from an EMBL/GenBank/DDBJ whole genome shotgun (WGS) entry which is preliminary data.</text>
</comment>
<reference evidence="2" key="1">
    <citation type="submission" date="2022-10" db="EMBL/GenBank/DDBJ databases">
        <authorList>
            <person name="Chen Y."/>
            <person name="Dougan E. K."/>
            <person name="Chan C."/>
            <person name="Rhodes N."/>
            <person name="Thang M."/>
        </authorList>
    </citation>
    <scope>NUCLEOTIDE SEQUENCE</scope>
</reference>
<keyword evidence="5" id="KW-1185">Reference proteome</keyword>
<dbReference type="EMBL" id="CAMXCT030004524">
    <property type="protein sequence ID" value="CAL4796743.1"/>
    <property type="molecule type" value="Genomic_DNA"/>
</dbReference>
<feature type="region of interest" description="Disordered" evidence="1">
    <location>
        <begin position="5"/>
        <end position="24"/>
    </location>
</feature>